<dbReference type="AlphaFoldDB" id="A0A072V9N3"/>
<dbReference type="PANTHER" id="PTHR31569">
    <property type="entry name" value="SWIM-TYPE DOMAIN-CONTAINING PROTEIN"/>
    <property type="match status" value="1"/>
</dbReference>
<reference evidence="2" key="3">
    <citation type="submission" date="2015-04" db="UniProtKB">
        <authorList>
            <consortium name="EnsemblPlants"/>
        </authorList>
    </citation>
    <scope>IDENTIFICATION</scope>
    <source>
        <strain evidence="2">cv. Jemalong A17</strain>
    </source>
</reference>
<gene>
    <name evidence="1" type="ordered locus">MTR_2g067930</name>
</gene>
<keyword evidence="3" id="KW-1185">Reference proteome</keyword>
<evidence type="ECO:0000313" key="3">
    <source>
        <dbReference type="Proteomes" id="UP000002051"/>
    </source>
</evidence>
<organism evidence="1 3">
    <name type="scientific">Medicago truncatula</name>
    <name type="common">Barrel medic</name>
    <name type="synonym">Medicago tribuloides</name>
    <dbReference type="NCBI Taxonomy" id="3880"/>
    <lineage>
        <taxon>Eukaryota</taxon>
        <taxon>Viridiplantae</taxon>
        <taxon>Streptophyta</taxon>
        <taxon>Embryophyta</taxon>
        <taxon>Tracheophyta</taxon>
        <taxon>Spermatophyta</taxon>
        <taxon>Magnoliopsida</taxon>
        <taxon>eudicotyledons</taxon>
        <taxon>Gunneridae</taxon>
        <taxon>Pentapetalae</taxon>
        <taxon>rosids</taxon>
        <taxon>fabids</taxon>
        <taxon>Fabales</taxon>
        <taxon>Fabaceae</taxon>
        <taxon>Papilionoideae</taxon>
        <taxon>50 kb inversion clade</taxon>
        <taxon>NPAAA clade</taxon>
        <taxon>Hologalegina</taxon>
        <taxon>IRL clade</taxon>
        <taxon>Trifolieae</taxon>
        <taxon>Medicago</taxon>
    </lineage>
</organism>
<dbReference type="InterPro" id="IPR052579">
    <property type="entry name" value="Zinc_finger_SWIM"/>
</dbReference>
<name>A0A072V9N3_MEDTR</name>
<dbReference type="PANTHER" id="PTHR31569:SF4">
    <property type="entry name" value="SWIM-TYPE DOMAIN-CONTAINING PROTEIN"/>
    <property type="match status" value="1"/>
</dbReference>
<evidence type="ECO:0000313" key="2">
    <source>
        <dbReference type="EnsemblPlants" id="KEH38321"/>
    </source>
</evidence>
<reference evidence="1 3" key="1">
    <citation type="journal article" date="2011" name="Nature">
        <title>The Medicago genome provides insight into the evolution of rhizobial symbioses.</title>
        <authorList>
            <person name="Young N.D."/>
            <person name="Debelle F."/>
            <person name="Oldroyd G.E."/>
            <person name="Geurts R."/>
            <person name="Cannon S.B."/>
            <person name="Udvardi M.K."/>
            <person name="Benedito V.A."/>
            <person name="Mayer K.F."/>
            <person name="Gouzy J."/>
            <person name="Schoof H."/>
            <person name="Van de Peer Y."/>
            <person name="Proost S."/>
            <person name="Cook D.R."/>
            <person name="Meyers B.C."/>
            <person name="Spannagl M."/>
            <person name="Cheung F."/>
            <person name="De Mita S."/>
            <person name="Krishnakumar V."/>
            <person name="Gundlach H."/>
            <person name="Zhou S."/>
            <person name="Mudge J."/>
            <person name="Bharti A.K."/>
            <person name="Murray J.D."/>
            <person name="Naoumkina M.A."/>
            <person name="Rosen B."/>
            <person name="Silverstein K.A."/>
            <person name="Tang H."/>
            <person name="Rombauts S."/>
            <person name="Zhao P.X."/>
            <person name="Zhou P."/>
            <person name="Barbe V."/>
            <person name="Bardou P."/>
            <person name="Bechner M."/>
            <person name="Bellec A."/>
            <person name="Berger A."/>
            <person name="Berges H."/>
            <person name="Bidwell S."/>
            <person name="Bisseling T."/>
            <person name="Choisne N."/>
            <person name="Couloux A."/>
            <person name="Denny R."/>
            <person name="Deshpande S."/>
            <person name="Dai X."/>
            <person name="Doyle J.J."/>
            <person name="Dudez A.M."/>
            <person name="Farmer A.D."/>
            <person name="Fouteau S."/>
            <person name="Franken C."/>
            <person name="Gibelin C."/>
            <person name="Gish J."/>
            <person name="Goldstein S."/>
            <person name="Gonzalez A.J."/>
            <person name="Green P.J."/>
            <person name="Hallab A."/>
            <person name="Hartog M."/>
            <person name="Hua A."/>
            <person name="Humphray S.J."/>
            <person name="Jeong D.H."/>
            <person name="Jing Y."/>
            <person name="Jocker A."/>
            <person name="Kenton S.M."/>
            <person name="Kim D.J."/>
            <person name="Klee K."/>
            <person name="Lai H."/>
            <person name="Lang C."/>
            <person name="Lin S."/>
            <person name="Macmil S.L."/>
            <person name="Magdelenat G."/>
            <person name="Matthews L."/>
            <person name="McCorrison J."/>
            <person name="Monaghan E.L."/>
            <person name="Mun J.H."/>
            <person name="Najar F.Z."/>
            <person name="Nicholson C."/>
            <person name="Noirot C."/>
            <person name="O'Bleness M."/>
            <person name="Paule C.R."/>
            <person name="Poulain J."/>
            <person name="Prion F."/>
            <person name="Qin B."/>
            <person name="Qu C."/>
            <person name="Retzel E.F."/>
            <person name="Riddle C."/>
            <person name="Sallet E."/>
            <person name="Samain S."/>
            <person name="Samson N."/>
            <person name="Sanders I."/>
            <person name="Saurat O."/>
            <person name="Scarpelli C."/>
            <person name="Schiex T."/>
            <person name="Segurens B."/>
            <person name="Severin A.J."/>
            <person name="Sherrier D.J."/>
            <person name="Shi R."/>
            <person name="Sims S."/>
            <person name="Singer S.R."/>
            <person name="Sinharoy S."/>
            <person name="Sterck L."/>
            <person name="Viollet A."/>
            <person name="Wang B.B."/>
            <person name="Wang K."/>
            <person name="Wang M."/>
            <person name="Wang X."/>
            <person name="Warfsmann J."/>
            <person name="Weissenbach J."/>
            <person name="White D.D."/>
            <person name="White J.D."/>
            <person name="Wiley G.B."/>
            <person name="Wincker P."/>
            <person name="Xing Y."/>
            <person name="Yang L."/>
            <person name="Yao Z."/>
            <person name="Ying F."/>
            <person name="Zhai J."/>
            <person name="Zhou L."/>
            <person name="Zuber A."/>
            <person name="Denarie J."/>
            <person name="Dixon R.A."/>
            <person name="May G.D."/>
            <person name="Schwartz D.C."/>
            <person name="Rogers J."/>
            <person name="Quetier F."/>
            <person name="Town C.D."/>
            <person name="Roe B.A."/>
        </authorList>
    </citation>
    <scope>NUCLEOTIDE SEQUENCE [LARGE SCALE GENOMIC DNA]</scope>
    <source>
        <strain evidence="1">A17</strain>
        <strain evidence="2 3">cv. Jemalong A17</strain>
    </source>
</reference>
<evidence type="ECO:0000313" key="1">
    <source>
        <dbReference type="EMBL" id="KEH38321.1"/>
    </source>
</evidence>
<protein>
    <recommendedName>
        <fullName evidence="4">FAR1 DNA-binding domain protein</fullName>
    </recommendedName>
</protein>
<dbReference type="HOGENOM" id="CLU_069925_0_0_1"/>
<dbReference type="EMBL" id="CM001218">
    <property type="protein sequence ID" value="KEH38321.1"/>
    <property type="molecule type" value="Genomic_DNA"/>
</dbReference>
<proteinExistence type="predicted"/>
<evidence type="ECO:0008006" key="4">
    <source>
        <dbReference type="Google" id="ProtNLM"/>
    </source>
</evidence>
<dbReference type="Proteomes" id="UP000002051">
    <property type="component" value="Chromosome 2"/>
</dbReference>
<sequence length="196" mass="22249">MVENACENLVDRKSSVVDSFVEIKLTKLKASIKVEAHIKVKASVRVEASSVNSENRAEFTVIIKRSCAIRNLMLELVCERSCEHKVPKKKVKHEATGSWKCGCLFKVCGYVFREDSAWKLAIINGVHNHEMMLYLAGHLLAGRLMEDDKKIVHDLSNISMKPKIILTNLKKKGQESMTNIKQVCNERHKFKRGKKG</sequence>
<reference evidence="1 3" key="2">
    <citation type="journal article" date="2014" name="BMC Genomics">
        <title>An improved genome release (version Mt4.0) for the model legume Medicago truncatula.</title>
        <authorList>
            <person name="Tang H."/>
            <person name="Krishnakumar V."/>
            <person name="Bidwell S."/>
            <person name="Rosen B."/>
            <person name="Chan A."/>
            <person name="Zhou S."/>
            <person name="Gentzbittel L."/>
            <person name="Childs K.L."/>
            <person name="Yandell M."/>
            <person name="Gundlach H."/>
            <person name="Mayer K.F."/>
            <person name="Schwartz D.C."/>
            <person name="Town C.D."/>
        </authorList>
    </citation>
    <scope>GENOME REANNOTATION</scope>
    <source>
        <strain evidence="1">A17</strain>
        <strain evidence="2 3">cv. Jemalong A17</strain>
    </source>
</reference>
<dbReference type="EnsemblPlants" id="KEH38321">
    <property type="protein sequence ID" value="KEH38321"/>
    <property type="gene ID" value="MTR_2g067930"/>
</dbReference>
<accession>A0A072V9N3</accession>